<dbReference type="AlphaFoldDB" id="A0A382J155"/>
<feature type="transmembrane region" description="Helical" evidence="5">
    <location>
        <begin position="99"/>
        <end position="119"/>
    </location>
</feature>
<feature type="non-terminal residue" evidence="7">
    <location>
        <position position="124"/>
    </location>
</feature>
<feature type="transmembrane region" description="Helical" evidence="5">
    <location>
        <begin position="12"/>
        <end position="31"/>
    </location>
</feature>
<keyword evidence="4 5" id="KW-0472">Membrane</keyword>
<comment type="subcellular location">
    <subcellularLocation>
        <location evidence="1">Membrane</location>
        <topology evidence="1">Multi-pass membrane protein</topology>
    </subcellularLocation>
</comment>
<keyword evidence="3 5" id="KW-1133">Transmembrane helix</keyword>
<gene>
    <name evidence="7" type="ORF">METZ01_LOCUS257991</name>
</gene>
<feature type="domain" description="EamA" evidence="6">
    <location>
        <begin position="2"/>
        <end position="118"/>
    </location>
</feature>
<name>A0A382J155_9ZZZZ</name>
<evidence type="ECO:0000256" key="2">
    <source>
        <dbReference type="ARBA" id="ARBA00022692"/>
    </source>
</evidence>
<dbReference type="InterPro" id="IPR037185">
    <property type="entry name" value="EmrE-like"/>
</dbReference>
<evidence type="ECO:0000256" key="4">
    <source>
        <dbReference type="ARBA" id="ARBA00023136"/>
    </source>
</evidence>
<dbReference type="GO" id="GO:0016020">
    <property type="term" value="C:membrane"/>
    <property type="evidence" value="ECO:0007669"/>
    <property type="project" value="UniProtKB-SubCell"/>
</dbReference>
<evidence type="ECO:0000256" key="1">
    <source>
        <dbReference type="ARBA" id="ARBA00004141"/>
    </source>
</evidence>
<keyword evidence="2 5" id="KW-0812">Transmembrane</keyword>
<protein>
    <recommendedName>
        <fullName evidence="6">EamA domain-containing protein</fullName>
    </recommendedName>
</protein>
<proteinExistence type="predicted"/>
<sequence length="124" mass="14139">MAIKISVSSTNPITVASLRLIIGSIFLFTYYKFKGLKENLSIKILLFIFLIGLIGNFIPFSLISWSEQYIQSNTAGLLLSVAPIFTLFLSYFFIKEDKYFLRTFISIFIGFLGVTYIFGFDTLI</sequence>
<evidence type="ECO:0000313" key="7">
    <source>
        <dbReference type="EMBL" id="SVC05137.1"/>
    </source>
</evidence>
<feature type="non-terminal residue" evidence="7">
    <location>
        <position position="1"/>
    </location>
</feature>
<dbReference type="SUPFAM" id="SSF103481">
    <property type="entry name" value="Multidrug resistance efflux transporter EmrE"/>
    <property type="match status" value="1"/>
</dbReference>
<dbReference type="PANTHER" id="PTHR32322:SF14">
    <property type="entry name" value="PROTEIN PAGO"/>
    <property type="match status" value="1"/>
</dbReference>
<feature type="transmembrane region" description="Helical" evidence="5">
    <location>
        <begin position="43"/>
        <end position="63"/>
    </location>
</feature>
<dbReference type="EMBL" id="UINC01070750">
    <property type="protein sequence ID" value="SVC05137.1"/>
    <property type="molecule type" value="Genomic_DNA"/>
</dbReference>
<organism evidence="7">
    <name type="scientific">marine metagenome</name>
    <dbReference type="NCBI Taxonomy" id="408172"/>
    <lineage>
        <taxon>unclassified sequences</taxon>
        <taxon>metagenomes</taxon>
        <taxon>ecological metagenomes</taxon>
    </lineage>
</organism>
<dbReference type="InterPro" id="IPR000620">
    <property type="entry name" value="EamA_dom"/>
</dbReference>
<feature type="transmembrane region" description="Helical" evidence="5">
    <location>
        <begin position="75"/>
        <end position="94"/>
    </location>
</feature>
<evidence type="ECO:0000259" key="6">
    <source>
        <dbReference type="Pfam" id="PF00892"/>
    </source>
</evidence>
<dbReference type="PANTHER" id="PTHR32322">
    <property type="entry name" value="INNER MEMBRANE TRANSPORTER"/>
    <property type="match status" value="1"/>
</dbReference>
<reference evidence="7" key="1">
    <citation type="submission" date="2018-05" db="EMBL/GenBank/DDBJ databases">
        <authorList>
            <person name="Lanie J.A."/>
            <person name="Ng W.-L."/>
            <person name="Kazmierczak K.M."/>
            <person name="Andrzejewski T.M."/>
            <person name="Davidsen T.M."/>
            <person name="Wayne K.J."/>
            <person name="Tettelin H."/>
            <person name="Glass J.I."/>
            <person name="Rusch D."/>
            <person name="Podicherti R."/>
            <person name="Tsui H.-C.T."/>
            <person name="Winkler M.E."/>
        </authorList>
    </citation>
    <scope>NUCLEOTIDE SEQUENCE</scope>
</reference>
<evidence type="ECO:0000256" key="5">
    <source>
        <dbReference type="SAM" id="Phobius"/>
    </source>
</evidence>
<evidence type="ECO:0000256" key="3">
    <source>
        <dbReference type="ARBA" id="ARBA00022989"/>
    </source>
</evidence>
<dbReference type="InterPro" id="IPR050638">
    <property type="entry name" value="AA-Vitamin_Transporters"/>
</dbReference>
<dbReference type="Pfam" id="PF00892">
    <property type="entry name" value="EamA"/>
    <property type="match status" value="1"/>
</dbReference>
<accession>A0A382J155</accession>